<dbReference type="AlphaFoldDB" id="R7ZV61"/>
<protein>
    <recommendedName>
        <fullName evidence="3">DUF3037 domain-containing protein</fullName>
    </recommendedName>
</protein>
<evidence type="ECO:0008006" key="3">
    <source>
        <dbReference type="Google" id="ProtNLM"/>
    </source>
</evidence>
<accession>R7ZV61</accession>
<dbReference type="RefSeq" id="WP_010853708.1">
    <property type="nucleotide sequence ID" value="NZ_AQHR01000044.1"/>
</dbReference>
<dbReference type="PATRIC" id="fig|1288963.3.peg.1557"/>
<proteinExistence type="predicted"/>
<gene>
    <name evidence="1" type="ORF">ADIS_1565</name>
</gene>
<evidence type="ECO:0000313" key="1">
    <source>
        <dbReference type="EMBL" id="EON78026.1"/>
    </source>
</evidence>
<dbReference type="OrthoDB" id="9803207at2"/>
<evidence type="ECO:0000313" key="2">
    <source>
        <dbReference type="Proteomes" id="UP000013909"/>
    </source>
</evidence>
<name>R7ZV61_9BACT</name>
<sequence length="127" mass="14424">MQGKHLYEYAVLRVVPRVEREEFVNVGVLILCKKEEMLTCRISGDLSKILVLDPQADLEVIDTYLKSVFRICGGEAAGSPISRHDAASRFRWLTAQRSSMIQTSRPHAGFTDDLEKELKRLYEVLVA</sequence>
<dbReference type="Pfam" id="PF11236">
    <property type="entry name" value="DUF3037"/>
    <property type="match status" value="1"/>
</dbReference>
<dbReference type="EMBL" id="AQHR01000044">
    <property type="protein sequence ID" value="EON78026.1"/>
    <property type="molecule type" value="Genomic_DNA"/>
</dbReference>
<reference evidence="1 2" key="1">
    <citation type="submission" date="2013-02" db="EMBL/GenBank/DDBJ databases">
        <title>A novel strain isolated from Lonar lake, Maharashtra, India.</title>
        <authorList>
            <person name="Singh A."/>
        </authorList>
    </citation>
    <scope>NUCLEOTIDE SEQUENCE [LARGE SCALE GENOMIC DNA]</scope>
    <source>
        <strain evidence="1 2">AK24</strain>
    </source>
</reference>
<dbReference type="InterPro" id="IPR021398">
    <property type="entry name" value="DUF3037"/>
</dbReference>
<keyword evidence="2" id="KW-1185">Reference proteome</keyword>
<dbReference type="Proteomes" id="UP000013909">
    <property type="component" value="Unassembled WGS sequence"/>
</dbReference>
<comment type="caution">
    <text evidence="1">The sequence shown here is derived from an EMBL/GenBank/DDBJ whole genome shotgun (WGS) entry which is preliminary data.</text>
</comment>
<organism evidence="1 2">
    <name type="scientific">Lunatimonas lonarensis</name>
    <dbReference type="NCBI Taxonomy" id="1232681"/>
    <lineage>
        <taxon>Bacteria</taxon>
        <taxon>Pseudomonadati</taxon>
        <taxon>Bacteroidota</taxon>
        <taxon>Cytophagia</taxon>
        <taxon>Cytophagales</taxon>
        <taxon>Cyclobacteriaceae</taxon>
    </lineage>
</organism>